<evidence type="ECO:0000256" key="1">
    <source>
        <dbReference type="SAM" id="MobiDB-lite"/>
    </source>
</evidence>
<feature type="region of interest" description="Disordered" evidence="1">
    <location>
        <begin position="1"/>
        <end position="28"/>
    </location>
</feature>
<dbReference type="EMBL" id="PDOA01000013">
    <property type="protein sequence ID" value="PWC27563.1"/>
    <property type="molecule type" value="Genomic_DNA"/>
</dbReference>
<reference evidence="5" key="1">
    <citation type="submission" date="2017-10" db="EMBL/GenBank/DDBJ databases">
        <authorList>
            <person name="Toshchakov S.V."/>
            <person name="Goeva M.A."/>
        </authorList>
    </citation>
    <scope>NUCLEOTIDE SEQUENCE [LARGE SCALE GENOMIC DNA]</scope>
    <source>
        <strain evidence="5">JR1/69-1-13</strain>
    </source>
</reference>
<feature type="domain" description="Antitoxin Xre-like helix-turn-helix" evidence="3">
    <location>
        <begin position="32"/>
        <end position="93"/>
    </location>
</feature>
<dbReference type="Pfam" id="PF20432">
    <property type="entry name" value="Xre-like-HTH"/>
    <property type="match status" value="1"/>
</dbReference>
<dbReference type="Pfam" id="PF09722">
    <property type="entry name" value="Xre_MbcA_ParS_C"/>
    <property type="match status" value="1"/>
</dbReference>
<gene>
    <name evidence="4" type="ORF">CR165_17295</name>
</gene>
<dbReference type="OrthoDB" id="117888at2"/>
<dbReference type="Proteomes" id="UP000245048">
    <property type="component" value="Unassembled WGS sequence"/>
</dbReference>
<evidence type="ECO:0000313" key="4">
    <source>
        <dbReference type="EMBL" id="PWC27563.1"/>
    </source>
</evidence>
<sequence length="175" mass="19315">MHQPAAALAQPLAPAPQRLDRSRFSPENRRRLSAPGMRTFLAIADLWGLDETQRLLVLGYPARSTFHRWARIAREHGSFTLDVDTLARISAVLGIHQALGVLHESEREGVAWLRRPHSATLFGGRPPLELVTSGTQDGLMAVRRFLDAARGGLSMEPNGADRDFTPYTDADLVIS</sequence>
<comment type="caution">
    <text evidence="4">The sequence shown here is derived from an EMBL/GenBank/DDBJ whole genome shotgun (WGS) entry which is preliminary data.</text>
</comment>
<accession>A0A2U1V0Z5</accession>
<dbReference type="InterPro" id="IPR046847">
    <property type="entry name" value="Xre-like_HTH"/>
</dbReference>
<organism evidence="4 5">
    <name type="scientific">Teichococcus aestuarii</name>
    <dbReference type="NCBI Taxonomy" id="568898"/>
    <lineage>
        <taxon>Bacteria</taxon>
        <taxon>Pseudomonadati</taxon>
        <taxon>Pseudomonadota</taxon>
        <taxon>Alphaproteobacteria</taxon>
        <taxon>Acetobacterales</taxon>
        <taxon>Roseomonadaceae</taxon>
        <taxon>Roseomonas</taxon>
    </lineage>
</organism>
<evidence type="ECO:0000313" key="5">
    <source>
        <dbReference type="Proteomes" id="UP000245048"/>
    </source>
</evidence>
<feature type="compositionally biased region" description="Basic and acidic residues" evidence="1">
    <location>
        <begin position="18"/>
        <end position="28"/>
    </location>
</feature>
<protein>
    <submittedName>
        <fullName evidence="4">Uncharacterized protein</fullName>
    </submittedName>
</protein>
<feature type="domain" description="Antitoxin Xre/MbcA/ParS-like toxin-binding" evidence="2">
    <location>
        <begin position="102"/>
        <end position="152"/>
    </location>
</feature>
<dbReference type="InterPro" id="IPR024467">
    <property type="entry name" value="Xre/MbcA/ParS-like_toxin-bd"/>
</dbReference>
<dbReference type="RefSeq" id="WP_109518200.1">
    <property type="nucleotide sequence ID" value="NZ_PDOA01000013.1"/>
</dbReference>
<name>A0A2U1V0Z5_9PROT</name>
<proteinExistence type="predicted"/>
<dbReference type="AlphaFoldDB" id="A0A2U1V0Z5"/>
<keyword evidence="5" id="KW-1185">Reference proteome</keyword>
<dbReference type="GO" id="GO:0003677">
    <property type="term" value="F:DNA binding"/>
    <property type="evidence" value="ECO:0007669"/>
    <property type="project" value="InterPro"/>
</dbReference>
<evidence type="ECO:0000259" key="2">
    <source>
        <dbReference type="Pfam" id="PF09722"/>
    </source>
</evidence>
<feature type="compositionally biased region" description="Low complexity" evidence="1">
    <location>
        <begin position="1"/>
        <end position="17"/>
    </location>
</feature>
<evidence type="ECO:0000259" key="3">
    <source>
        <dbReference type="Pfam" id="PF20432"/>
    </source>
</evidence>